<dbReference type="SUPFAM" id="SSF47781">
    <property type="entry name" value="RuvA domain 2-like"/>
    <property type="match status" value="1"/>
</dbReference>
<dbReference type="InterPro" id="IPR001943">
    <property type="entry name" value="UVR_dom"/>
</dbReference>
<accession>A0A9X4RM70</accession>
<keyword evidence="5 7" id="KW-0234">DNA repair</keyword>
<dbReference type="PROSITE" id="PS50151">
    <property type="entry name" value="UVR"/>
    <property type="match status" value="1"/>
</dbReference>
<evidence type="ECO:0000256" key="6">
    <source>
        <dbReference type="ARBA" id="ARBA00023236"/>
    </source>
</evidence>
<reference evidence="11" key="2">
    <citation type="submission" date="2022-10" db="EMBL/GenBank/DDBJ databases">
        <authorList>
            <person name="Aronson H.S."/>
        </authorList>
    </citation>
    <scope>NUCLEOTIDE SEQUENCE</scope>
    <source>
        <strain evidence="11">RS19-109</strain>
    </source>
</reference>
<evidence type="ECO:0000259" key="10">
    <source>
        <dbReference type="PROSITE" id="PS50165"/>
    </source>
</evidence>
<evidence type="ECO:0000256" key="5">
    <source>
        <dbReference type="ARBA" id="ARBA00023204"/>
    </source>
</evidence>
<dbReference type="GO" id="GO:0009380">
    <property type="term" value="C:excinuclease repair complex"/>
    <property type="evidence" value="ECO:0007669"/>
    <property type="project" value="InterPro"/>
</dbReference>
<comment type="function">
    <text evidence="7">The UvrABC repair system catalyzes the recognition and processing of DNA lesions. UvrC both incises the 5' and 3' sides of the lesion. The N-terminal half is responsible for the 3' incision and the C-terminal half is responsible for the 5' incision.</text>
</comment>
<dbReference type="SUPFAM" id="SSF82771">
    <property type="entry name" value="GIY-YIG endonuclease"/>
    <property type="match status" value="1"/>
</dbReference>
<evidence type="ECO:0000256" key="1">
    <source>
        <dbReference type="ARBA" id="ARBA00022490"/>
    </source>
</evidence>
<dbReference type="PANTHER" id="PTHR30562:SF1">
    <property type="entry name" value="UVRABC SYSTEM PROTEIN C"/>
    <property type="match status" value="1"/>
</dbReference>
<feature type="domain" description="UVR" evidence="8">
    <location>
        <begin position="204"/>
        <end position="239"/>
    </location>
</feature>
<evidence type="ECO:0000256" key="2">
    <source>
        <dbReference type="ARBA" id="ARBA00022763"/>
    </source>
</evidence>
<dbReference type="GO" id="GO:0009381">
    <property type="term" value="F:excinuclease ABC activity"/>
    <property type="evidence" value="ECO:0007669"/>
    <property type="project" value="UniProtKB-UniRule"/>
</dbReference>
<evidence type="ECO:0000256" key="3">
    <source>
        <dbReference type="ARBA" id="ARBA00022769"/>
    </source>
</evidence>
<dbReference type="InterPro" id="IPR035901">
    <property type="entry name" value="GIY-YIG_endonuc_sf"/>
</dbReference>
<keyword evidence="1 7" id="KW-0963">Cytoplasm</keyword>
<dbReference type="RefSeq" id="WP_307633790.1">
    <property type="nucleotide sequence ID" value="NZ_JAPHEH010000001.1"/>
</dbReference>
<evidence type="ECO:0000313" key="11">
    <source>
        <dbReference type="EMBL" id="MDG4476826.1"/>
    </source>
</evidence>
<dbReference type="Pfam" id="PF22920">
    <property type="entry name" value="UvrC_RNaseH"/>
    <property type="match status" value="1"/>
</dbReference>
<keyword evidence="4 7" id="KW-0267">Excision nuclease</keyword>
<evidence type="ECO:0000313" key="12">
    <source>
        <dbReference type="Proteomes" id="UP001154240"/>
    </source>
</evidence>
<dbReference type="GO" id="GO:0009432">
    <property type="term" value="P:SOS response"/>
    <property type="evidence" value="ECO:0007669"/>
    <property type="project" value="UniProtKB-UniRule"/>
</dbReference>
<dbReference type="InterPro" id="IPR050066">
    <property type="entry name" value="UvrABC_protein_C"/>
</dbReference>
<organism evidence="11 12">
    <name type="scientific">Thiovibrio frasassiensis</name>
    <dbReference type="NCBI Taxonomy" id="2984131"/>
    <lineage>
        <taxon>Bacteria</taxon>
        <taxon>Pseudomonadati</taxon>
        <taxon>Thermodesulfobacteriota</taxon>
        <taxon>Desulfobulbia</taxon>
        <taxon>Desulfobulbales</taxon>
        <taxon>Thiovibrionaceae</taxon>
        <taxon>Thiovibrio</taxon>
    </lineage>
</organism>
<dbReference type="SUPFAM" id="SSF46600">
    <property type="entry name" value="C-terminal UvrC-binding domain of UvrB"/>
    <property type="match status" value="1"/>
</dbReference>
<dbReference type="InterPro" id="IPR036876">
    <property type="entry name" value="UVR_dom_sf"/>
</dbReference>
<dbReference type="InterPro" id="IPR010994">
    <property type="entry name" value="RuvA_2-like"/>
</dbReference>
<dbReference type="Gene3D" id="3.40.1440.10">
    <property type="entry name" value="GIY-YIG endonuclease"/>
    <property type="match status" value="1"/>
</dbReference>
<comment type="subunit">
    <text evidence="7">Interacts with UvrB in an incision complex.</text>
</comment>
<dbReference type="Pfam" id="PF01541">
    <property type="entry name" value="GIY-YIG"/>
    <property type="match status" value="1"/>
</dbReference>
<dbReference type="Gene3D" id="1.10.150.20">
    <property type="entry name" value="5' to 3' exonuclease, C-terminal subdomain"/>
    <property type="match status" value="1"/>
</dbReference>
<dbReference type="Pfam" id="PF14520">
    <property type="entry name" value="HHH_5"/>
    <property type="match status" value="1"/>
</dbReference>
<dbReference type="SMART" id="SM00465">
    <property type="entry name" value="GIYc"/>
    <property type="match status" value="1"/>
</dbReference>
<dbReference type="PANTHER" id="PTHR30562">
    <property type="entry name" value="UVRC/OXIDOREDUCTASE"/>
    <property type="match status" value="1"/>
</dbReference>
<feature type="domain" description="UvrC family homology region profile" evidence="10">
    <location>
        <begin position="255"/>
        <end position="478"/>
    </location>
</feature>
<dbReference type="GO" id="GO:0006289">
    <property type="term" value="P:nucleotide-excision repair"/>
    <property type="evidence" value="ECO:0007669"/>
    <property type="project" value="UniProtKB-UniRule"/>
</dbReference>
<evidence type="ECO:0000256" key="4">
    <source>
        <dbReference type="ARBA" id="ARBA00022881"/>
    </source>
</evidence>
<dbReference type="GO" id="GO:0003677">
    <property type="term" value="F:DNA binding"/>
    <property type="evidence" value="ECO:0007669"/>
    <property type="project" value="UniProtKB-UniRule"/>
</dbReference>
<dbReference type="InterPro" id="IPR001162">
    <property type="entry name" value="UvrC_RNase_H_dom"/>
</dbReference>
<dbReference type="InterPro" id="IPR004791">
    <property type="entry name" value="UvrC"/>
</dbReference>
<evidence type="ECO:0000259" key="9">
    <source>
        <dbReference type="PROSITE" id="PS50164"/>
    </source>
</evidence>
<dbReference type="CDD" id="cd10434">
    <property type="entry name" value="GIY-YIG_UvrC_Cho"/>
    <property type="match status" value="1"/>
</dbReference>
<comment type="subcellular location">
    <subcellularLocation>
        <location evidence="7">Cytoplasm</location>
    </subcellularLocation>
</comment>
<reference evidence="11" key="1">
    <citation type="journal article" date="2022" name="bioRxiv">
        <title>Thiovibrio frasassiensisgen. nov., sp. nov., an autotrophic, elemental sulfur disproportionating bacterium isolated from sulfidic karst sediment, and proposal of Thiovibrionaceae fam. nov.</title>
        <authorList>
            <person name="Aronson H."/>
            <person name="Thomas C."/>
            <person name="Bhattacharyya M."/>
            <person name="Eckstein S."/>
            <person name="Jensen S."/>
            <person name="Barco R."/>
            <person name="Macalady J."/>
            <person name="Amend J."/>
        </authorList>
    </citation>
    <scope>NUCLEOTIDE SEQUENCE</scope>
    <source>
        <strain evidence="11">RS19-109</strain>
    </source>
</reference>
<dbReference type="InterPro" id="IPR000305">
    <property type="entry name" value="GIY-YIG_endonuc"/>
</dbReference>
<dbReference type="Pfam" id="PF08459">
    <property type="entry name" value="UvrC_RNaseH_dom"/>
    <property type="match status" value="1"/>
</dbReference>
<dbReference type="PROSITE" id="PS50164">
    <property type="entry name" value="GIY_YIG"/>
    <property type="match status" value="1"/>
</dbReference>
<comment type="caution">
    <text evidence="11">The sequence shown here is derived from an EMBL/GenBank/DDBJ whole genome shotgun (WGS) entry which is preliminary data.</text>
</comment>
<dbReference type="InterPro" id="IPR038476">
    <property type="entry name" value="UvrC_RNase_H_dom_sf"/>
</dbReference>
<dbReference type="NCBIfam" id="TIGR00194">
    <property type="entry name" value="uvrC"/>
    <property type="match status" value="1"/>
</dbReference>
<dbReference type="AlphaFoldDB" id="A0A9X4RM70"/>
<dbReference type="HAMAP" id="MF_00203">
    <property type="entry name" value="UvrC"/>
    <property type="match status" value="1"/>
</dbReference>
<comment type="similarity">
    <text evidence="7">Belongs to the UvrC family.</text>
</comment>
<dbReference type="GO" id="GO:0005737">
    <property type="term" value="C:cytoplasm"/>
    <property type="evidence" value="ECO:0007669"/>
    <property type="project" value="UniProtKB-SubCell"/>
</dbReference>
<dbReference type="EMBL" id="JAPHEH010000001">
    <property type="protein sequence ID" value="MDG4476826.1"/>
    <property type="molecule type" value="Genomic_DNA"/>
</dbReference>
<evidence type="ECO:0000256" key="7">
    <source>
        <dbReference type="HAMAP-Rule" id="MF_00203"/>
    </source>
</evidence>
<dbReference type="Gene3D" id="4.10.860.10">
    <property type="entry name" value="UVR domain"/>
    <property type="match status" value="1"/>
</dbReference>
<dbReference type="InterPro" id="IPR047296">
    <property type="entry name" value="GIY-YIG_UvrC_Cho"/>
</dbReference>
<dbReference type="Gene3D" id="3.30.420.340">
    <property type="entry name" value="UvrC, RNAse H endonuclease domain"/>
    <property type="match status" value="1"/>
</dbReference>
<protein>
    <recommendedName>
        <fullName evidence="7">UvrABC system protein C</fullName>
        <shortName evidence="7">Protein UvrC</shortName>
    </recommendedName>
    <alternativeName>
        <fullName evidence="7">Excinuclease ABC subunit C</fullName>
    </alternativeName>
</protein>
<dbReference type="PROSITE" id="PS50165">
    <property type="entry name" value="UVRC"/>
    <property type="match status" value="1"/>
</dbReference>
<evidence type="ECO:0000259" key="8">
    <source>
        <dbReference type="PROSITE" id="PS50151"/>
    </source>
</evidence>
<keyword evidence="12" id="KW-1185">Reference proteome</keyword>
<proteinExistence type="inferred from homology"/>
<name>A0A9X4RM70_9BACT</name>
<keyword evidence="3 7" id="KW-0228">DNA excision</keyword>
<dbReference type="FunFam" id="3.40.1440.10:FF:000001">
    <property type="entry name" value="UvrABC system protein C"/>
    <property type="match status" value="1"/>
</dbReference>
<feature type="domain" description="GIY-YIG" evidence="9">
    <location>
        <begin position="15"/>
        <end position="94"/>
    </location>
</feature>
<keyword evidence="6 7" id="KW-0742">SOS response</keyword>
<gene>
    <name evidence="7 11" type="primary">uvrC</name>
    <name evidence="11" type="ORF">OLX77_11740</name>
</gene>
<sequence>MPPFDFKEFLPTVPLQPGVYLMKSRAGEVLYVGKARELRKRLSSYGRIDQTQHGKTAMLLSQVRLIETIVTNTEKEALILESSLIKQHRPKYNVILRDDKSYPLLKVTVQEQWPRLVMTRRRVKDGARYFGPFSSPSAMWETIRYLNSLFPLRRCKEKSLKPKSRPCLNHQMGRCLAPCADKVSREEYRELVNNVLLVLEGKNQQLVKELSRKMALAAEALRFEEAAQLRDRINSLNKTLEKQQVVAAHTRDQDVLGFARQDASVAVALLFIRKGVITGQQSFFLAEPVGTDPEVLTEVLSRFYGEEGRYLPQEILLPFAGTDDPLLAEWLSEEKGTTVTIACPQRGDRVRLLEMAATNAQQVLVARKTRQTSWQALAEGVQKALGLARLPERIECLDISNLGGQQAVGSLVCFVAGEMAKHRYRHYGIHTVAGPDDYAMMGEVLRRRFAKGLAENDLPDLLLVDGGKGQLGVALQALADAGIAGTLELAGIAKEKAGEGEKLYRPGRKNPLLLNNHSPVLLYLMRIRDEAHRYGITLHRKLRAKESLTSSLEQIPGVGKGRRELLLRELGSMHRLARASVAEIAAVPGIGSALAAQIWHALHAEDGSALVGEGGEE</sequence>
<dbReference type="Proteomes" id="UP001154240">
    <property type="component" value="Unassembled WGS sequence"/>
</dbReference>
<dbReference type="Pfam" id="PF02151">
    <property type="entry name" value="UVR"/>
    <property type="match status" value="1"/>
</dbReference>
<keyword evidence="2 7" id="KW-0227">DNA damage</keyword>
<dbReference type="NCBIfam" id="NF001824">
    <property type="entry name" value="PRK00558.1-5"/>
    <property type="match status" value="1"/>
</dbReference>